<geneLocation type="plasmid" evidence="1 2">
    <name>p_1</name>
</geneLocation>
<evidence type="ECO:0000313" key="2">
    <source>
        <dbReference type="Proteomes" id="UP000515465"/>
    </source>
</evidence>
<organism evidence="1 2">
    <name type="scientific">Mesorhizobium huakuii</name>
    <dbReference type="NCBI Taxonomy" id="28104"/>
    <lineage>
        <taxon>Bacteria</taxon>
        <taxon>Pseudomonadati</taxon>
        <taxon>Pseudomonadota</taxon>
        <taxon>Alphaproteobacteria</taxon>
        <taxon>Hyphomicrobiales</taxon>
        <taxon>Phyllobacteriaceae</taxon>
        <taxon>Mesorhizobium</taxon>
    </lineage>
</organism>
<sequence>MIFSMPISMQTSDRDHSSQLRSVYWSKLAASAHPTRIAACLDPTLSAATVVQLQTCARLQPKLAELLLDNDTDSNGCGWGPDLLKGHDPRRAALFAGSVWHARSLLKLVSQRHLTVLVEHIGADAHAFGIRHLAYAITGNLIADPKKLALQIEHDGHACLGAWLDQSPVLERNRVLLRLPLGTAAENPAPEHGNASGQLFSLVLAHFETEIPAL</sequence>
<dbReference type="EMBL" id="CP050299">
    <property type="protein sequence ID" value="QND62179.1"/>
    <property type="molecule type" value="Genomic_DNA"/>
</dbReference>
<protein>
    <submittedName>
        <fullName evidence="1">Nodulation protein NolU</fullName>
    </submittedName>
</protein>
<accession>A0A7G6T5Z7</accession>
<keyword evidence="1" id="KW-0614">Plasmid</keyword>
<proteinExistence type="predicted"/>
<gene>
    <name evidence="1" type="ORF">HB778_39645</name>
</gene>
<dbReference type="Proteomes" id="UP000515465">
    <property type="component" value="Plasmid p_1"/>
</dbReference>
<dbReference type="AlphaFoldDB" id="A0A7G6T5Z7"/>
<evidence type="ECO:0000313" key="1">
    <source>
        <dbReference type="EMBL" id="QND62179.1"/>
    </source>
</evidence>
<reference evidence="1" key="1">
    <citation type="journal article" date="2020" name="Mol. Plant Microbe Interact.">
        <title>Complete genome sequences of four natural Pseudomonas isolates that catabolize a wide range of aromatic compounds relevant to lignin valorization.</title>
        <authorList>
            <person name="Hatmaker E.A."/>
            <person name="Presle G."/>
            <person name="Cannon O."/>
            <person name="Guss A.M."/>
            <person name="Elkins J.G."/>
        </authorList>
    </citation>
    <scope>NUCLEOTIDE SEQUENCE</scope>
    <source>
        <strain evidence="1">583</strain>
        <plasmid evidence="1">p_1</plasmid>
    </source>
</reference>
<name>A0A7G6T5Z7_9HYPH</name>